<evidence type="ECO:0000313" key="8">
    <source>
        <dbReference type="Proteomes" id="UP000041254"/>
    </source>
</evidence>
<dbReference type="PANTHER" id="PTHR48038:SF3">
    <property type="entry name" value="SPLICING FACTOR, ARGININE_SERINE-RICH 1-RELATED"/>
    <property type="match status" value="1"/>
</dbReference>
<dbReference type="GO" id="GO:0005634">
    <property type="term" value="C:nucleus"/>
    <property type="evidence" value="ECO:0007669"/>
    <property type="project" value="UniProtKB-SubCell"/>
</dbReference>
<dbReference type="Gene3D" id="3.30.70.330">
    <property type="match status" value="1"/>
</dbReference>
<proteinExistence type="predicted"/>
<dbReference type="Proteomes" id="UP000041254">
    <property type="component" value="Unassembled WGS sequence"/>
</dbReference>
<evidence type="ECO:0000256" key="2">
    <source>
        <dbReference type="ARBA" id="ARBA00022884"/>
    </source>
</evidence>
<dbReference type="PANTHER" id="PTHR48038">
    <property type="entry name" value="RIBONUCLEOPROTEIN RB97D"/>
    <property type="match status" value="1"/>
</dbReference>
<dbReference type="OrthoDB" id="439808at2759"/>
<gene>
    <name evidence="7" type="ORF">Vbra_21292</name>
</gene>
<keyword evidence="8" id="KW-1185">Reference proteome</keyword>
<dbReference type="SMART" id="SM00360">
    <property type="entry name" value="RRM"/>
    <property type="match status" value="1"/>
</dbReference>
<dbReference type="InterPro" id="IPR000504">
    <property type="entry name" value="RRM_dom"/>
</dbReference>
<dbReference type="Pfam" id="PF00076">
    <property type="entry name" value="RRM_1"/>
    <property type="match status" value="1"/>
</dbReference>
<evidence type="ECO:0000256" key="5">
    <source>
        <dbReference type="SAM" id="MobiDB-lite"/>
    </source>
</evidence>
<evidence type="ECO:0000259" key="6">
    <source>
        <dbReference type="PROSITE" id="PS50102"/>
    </source>
</evidence>
<feature type="domain" description="RRM" evidence="6">
    <location>
        <begin position="11"/>
        <end position="84"/>
    </location>
</feature>
<protein>
    <recommendedName>
        <fullName evidence="6">RRM domain-containing protein</fullName>
    </recommendedName>
</protein>
<accession>A0A0G4FHL0</accession>
<evidence type="ECO:0000256" key="4">
    <source>
        <dbReference type="PROSITE-ProRule" id="PRU00176"/>
    </source>
</evidence>
<dbReference type="GO" id="GO:0003723">
    <property type="term" value="F:RNA binding"/>
    <property type="evidence" value="ECO:0007669"/>
    <property type="project" value="UniProtKB-UniRule"/>
</dbReference>
<keyword evidence="2 4" id="KW-0694">RNA-binding</keyword>
<name>A0A0G4FHL0_VITBC</name>
<feature type="compositionally biased region" description="Basic and acidic residues" evidence="5">
    <location>
        <begin position="78"/>
        <end position="136"/>
    </location>
</feature>
<dbReference type="FunFam" id="3.30.70.330:FF:001074">
    <property type="entry name" value="Splicing factor, arginine/serine-rich 7"/>
    <property type="match status" value="1"/>
</dbReference>
<dbReference type="PROSITE" id="PS50102">
    <property type="entry name" value="RRM"/>
    <property type="match status" value="1"/>
</dbReference>
<evidence type="ECO:0000256" key="1">
    <source>
        <dbReference type="ARBA" id="ARBA00004123"/>
    </source>
</evidence>
<dbReference type="SUPFAM" id="SSF54928">
    <property type="entry name" value="RNA-binding domain, RBD"/>
    <property type="match status" value="1"/>
</dbReference>
<evidence type="ECO:0000256" key="3">
    <source>
        <dbReference type="ARBA" id="ARBA00023242"/>
    </source>
</evidence>
<feature type="compositionally biased region" description="Basic and acidic residues" evidence="5">
    <location>
        <begin position="169"/>
        <end position="209"/>
    </location>
</feature>
<keyword evidence="3" id="KW-0539">Nucleus</keyword>
<dbReference type="InParanoid" id="A0A0G4FHL0"/>
<comment type="subcellular location">
    <subcellularLocation>
        <location evidence="1">Nucleus</location>
    </subcellularLocation>
</comment>
<dbReference type="OMA" id="EMHRDSC"/>
<reference evidence="7 8" key="1">
    <citation type="submission" date="2014-11" db="EMBL/GenBank/DDBJ databases">
        <authorList>
            <person name="Zhu J."/>
            <person name="Qi W."/>
            <person name="Song R."/>
        </authorList>
    </citation>
    <scope>NUCLEOTIDE SEQUENCE [LARGE SCALE GENOMIC DNA]</scope>
</reference>
<dbReference type="InterPro" id="IPR035979">
    <property type="entry name" value="RBD_domain_sf"/>
</dbReference>
<dbReference type="STRING" id="1169540.A0A0G4FHL0"/>
<organism evidence="7 8">
    <name type="scientific">Vitrella brassicaformis (strain CCMP3155)</name>
    <dbReference type="NCBI Taxonomy" id="1169540"/>
    <lineage>
        <taxon>Eukaryota</taxon>
        <taxon>Sar</taxon>
        <taxon>Alveolata</taxon>
        <taxon>Colpodellida</taxon>
        <taxon>Vitrellaceae</taxon>
        <taxon>Vitrella</taxon>
    </lineage>
</organism>
<dbReference type="InterPro" id="IPR012677">
    <property type="entry name" value="Nucleotide-bd_a/b_plait_sf"/>
</dbReference>
<feature type="region of interest" description="Disordered" evidence="5">
    <location>
        <begin position="78"/>
        <end position="209"/>
    </location>
</feature>
<sequence>MAHWDPADQGKKVYIGNLSEKATARDIEEMFAGCGQIRSTWVARNPPGFAFVTFEDKRDAADSVKQFDGTSYMGKSIRVELARGPRRGANEDRGGGAPRDYERGGRRDRDHDRNDRGGGGGGRERRSPSYRNERRSPSYSPYNRRGRRRNDNEEDESEYDRRKRRDRSRSHERDRDDFDRGRGGYEDRDRGYDDRDRDRGRTDDRYDRR</sequence>
<dbReference type="VEuPathDB" id="CryptoDB:Vbra_21292"/>
<evidence type="ECO:0000313" key="7">
    <source>
        <dbReference type="EMBL" id="CEM13006.1"/>
    </source>
</evidence>
<dbReference type="EMBL" id="CDMY01000441">
    <property type="protein sequence ID" value="CEM13006.1"/>
    <property type="molecule type" value="Genomic_DNA"/>
</dbReference>
<dbReference type="AlphaFoldDB" id="A0A0G4FHL0"/>